<keyword evidence="3" id="KW-1185">Reference proteome</keyword>
<reference evidence="2 3" key="1">
    <citation type="journal article" date="2019" name="G3 (Bethesda)">
        <title>Sequencing of a Wild Apple (Malus baccata) Genome Unravels the Differences Between Cultivated and Wild Apple Species Regarding Disease Resistance and Cold Tolerance.</title>
        <authorList>
            <person name="Chen X."/>
        </authorList>
    </citation>
    <scope>NUCLEOTIDE SEQUENCE [LARGE SCALE GENOMIC DNA]</scope>
    <source>
        <strain evidence="3">cv. Shandingzi</strain>
        <tissue evidence="2">Leaves</tissue>
    </source>
</reference>
<feature type="region of interest" description="Disordered" evidence="1">
    <location>
        <begin position="1"/>
        <end position="58"/>
    </location>
</feature>
<evidence type="ECO:0000313" key="3">
    <source>
        <dbReference type="Proteomes" id="UP000315295"/>
    </source>
</evidence>
<dbReference type="Proteomes" id="UP000315295">
    <property type="component" value="Unassembled WGS sequence"/>
</dbReference>
<dbReference type="EMBL" id="VIEB01000611">
    <property type="protein sequence ID" value="TQD85096.1"/>
    <property type="molecule type" value="Genomic_DNA"/>
</dbReference>
<dbReference type="AlphaFoldDB" id="A0A540LF39"/>
<feature type="compositionally biased region" description="Polar residues" evidence="1">
    <location>
        <begin position="49"/>
        <end position="58"/>
    </location>
</feature>
<evidence type="ECO:0000313" key="2">
    <source>
        <dbReference type="EMBL" id="TQD85096.1"/>
    </source>
</evidence>
<organism evidence="2 3">
    <name type="scientific">Malus baccata</name>
    <name type="common">Siberian crab apple</name>
    <name type="synonym">Pyrus baccata</name>
    <dbReference type="NCBI Taxonomy" id="106549"/>
    <lineage>
        <taxon>Eukaryota</taxon>
        <taxon>Viridiplantae</taxon>
        <taxon>Streptophyta</taxon>
        <taxon>Embryophyta</taxon>
        <taxon>Tracheophyta</taxon>
        <taxon>Spermatophyta</taxon>
        <taxon>Magnoliopsida</taxon>
        <taxon>eudicotyledons</taxon>
        <taxon>Gunneridae</taxon>
        <taxon>Pentapetalae</taxon>
        <taxon>rosids</taxon>
        <taxon>fabids</taxon>
        <taxon>Rosales</taxon>
        <taxon>Rosaceae</taxon>
        <taxon>Amygdaloideae</taxon>
        <taxon>Maleae</taxon>
        <taxon>Malus</taxon>
    </lineage>
</organism>
<gene>
    <name evidence="2" type="ORF">C1H46_029380</name>
</gene>
<comment type="caution">
    <text evidence="2">The sequence shown here is derived from an EMBL/GenBank/DDBJ whole genome shotgun (WGS) entry which is preliminary data.</text>
</comment>
<name>A0A540LF39_MALBA</name>
<feature type="compositionally biased region" description="Basic and acidic residues" evidence="1">
    <location>
        <begin position="7"/>
        <end position="28"/>
    </location>
</feature>
<feature type="compositionally biased region" description="Basic and acidic residues" evidence="1">
    <location>
        <begin position="37"/>
        <end position="48"/>
    </location>
</feature>
<proteinExistence type="predicted"/>
<sequence>MLLSKPKLNESREVQSKARSSYNDEHGRVSSPYTENYKVEHLGGKQEAKFTSTQKYEG</sequence>
<evidence type="ECO:0000256" key="1">
    <source>
        <dbReference type="SAM" id="MobiDB-lite"/>
    </source>
</evidence>
<accession>A0A540LF39</accession>
<protein>
    <submittedName>
        <fullName evidence="2">Uncharacterized protein</fullName>
    </submittedName>
</protein>